<name>A0A559JX61_9BACL</name>
<feature type="coiled-coil region" evidence="1">
    <location>
        <begin position="27"/>
        <end position="64"/>
    </location>
</feature>
<organism evidence="2 3">
    <name type="scientific">Cohnella terricola</name>
    <dbReference type="NCBI Taxonomy" id="1289167"/>
    <lineage>
        <taxon>Bacteria</taxon>
        <taxon>Bacillati</taxon>
        <taxon>Bacillota</taxon>
        <taxon>Bacilli</taxon>
        <taxon>Bacillales</taxon>
        <taxon>Paenibacillaceae</taxon>
        <taxon>Cohnella</taxon>
    </lineage>
</organism>
<dbReference type="Proteomes" id="UP000316330">
    <property type="component" value="Unassembled WGS sequence"/>
</dbReference>
<evidence type="ECO:0000313" key="3">
    <source>
        <dbReference type="Proteomes" id="UP000316330"/>
    </source>
</evidence>
<reference evidence="2 3" key="1">
    <citation type="submission" date="2019-07" db="EMBL/GenBank/DDBJ databases">
        <authorList>
            <person name="Kim J."/>
        </authorList>
    </citation>
    <scope>NUCLEOTIDE SEQUENCE [LARGE SCALE GENOMIC DNA]</scope>
    <source>
        <strain evidence="2 3">G13</strain>
    </source>
</reference>
<keyword evidence="3" id="KW-1185">Reference proteome</keyword>
<accession>A0A559JX61</accession>
<keyword evidence="1" id="KW-0175">Coiled coil</keyword>
<comment type="caution">
    <text evidence="2">The sequence shown here is derived from an EMBL/GenBank/DDBJ whole genome shotgun (WGS) entry which is preliminary data.</text>
</comment>
<evidence type="ECO:0000256" key="1">
    <source>
        <dbReference type="SAM" id="Coils"/>
    </source>
</evidence>
<evidence type="ECO:0000313" key="2">
    <source>
        <dbReference type="EMBL" id="TVY04478.1"/>
    </source>
</evidence>
<proteinExistence type="predicted"/>
<gene>
    <name evidence="2" type="ORF">FPZ45_02550</name>
</gene>
<protein>
    <submittedName>
        <fullName evidence="2">Uncharacterized protein</fullName>
    </submittedName>
</protein>
<dbReference type="RefSeq" id="WP_144698035.1">
    <property type="nucleotide sequence ID" value="NZ_VNJJ01000001.1"/>
</dbReference>
<dbReference type="EMBL" id="VNJJ01000001">
    <property type="protein sequence ID" value="TVY04478.1"/>
    <property type="molecule type" value="Genomic_DNA"/>
</dbReference>
<sequence>MVSSAKKVRYINEKENFNLMAAYQLRIAENEQLLQEIHRLNAKLQQTSTELEQAQDEANNYREMYLAIRQGHYLLVPK</sequence>
<dbReference type="AlphaFoldDB" id="A0A559JX61"/>
<dbReference type="OrthoDB" id="2679698at2"/>